<protein>
    <submittedName>
        <fullName evidence="2">Uncharacterized protein</fullName>
    </submittedName>
</protein>
<evidence type="ECO:0000256" key="1">
    <source>
        <dbReference type="ARBA" id="ARBA00010751"/>
    </source>
</evidence>
<dbReference type="Gene3D" id="3.30.110.70">
    <property type="entry name" value="Hypothetical protein apc22750. Chain B"/>
    <property type="match status" value="1"/>
</dbReference>
<dbReference type="EMBL" id="PSSX01000035">
    <property type="protein sequence ID" value="PPI82386.1"/>
    <property type="molecule type" value="Genomic_DNA"/>
</dbReference>
<sequence length="171" mass="18218">MVKVCLKCDYERKPDDRAPDWQCPNCEAVYSKIEEAVKKGIDVKKPQLTPKRELSERLSTMIVVTTPTLPGAEVDKVLGIVAGDSTYAFSSINEFFGSIGRAVAGSGKSHGTESHLVRCREEALKRLRFNAANLGADAVIGTSVNVVEFSGATDNGVVVISATGTAVTVAD</sequence>
<dbReference type="Pfam" id="PF01906">
    <property type="entry name" value="YbjQ_1"/>
    <property type="match status" value="1"/>
</dbReference>
<name>A0A2S5Z4U9_9GAMM</name>
<comment type="caution">
    <text evidence="2">The sequence shown here is derived from an EMBL/GenBank/DDBJ whole genome shotgun (WGS) entry which is preliminary data.</text>
</comment>
<evidence type="ECO:0000313" key="2">
    <source>
        <dbReference type="EMBL" id="PPI82386.1"/>
    </source>
</evidence>
<gene>
    <name evidence="2" type="ORF">KEHDKFFH_19830</name>
</gene>
<evidence type="ECO:0000313" key="3">
    <source>
        <dbReference type="Proteomes" id="UP000239917"/>
    </source>
</evidence>
<dbReference type="AlphaFoldDB" id="A0A2S5Z4U9"/>
<accession>A0A2S5Z4U9</accession>
<keyword evidence="3" id="KW-1185">Reference proteome</keyword>
<comment type="similarity">
    <text evidence="1">Belongs to the UPF0145 family.</text>
</comment>
<organism evidence="2 3">
    <name type="scientific">Marinobacter maroccanus</name>
    <dbReference type="NCBI Taxonomy" id="2055143"/>
    <lineage>
        <taxon>Bacteria</taxon>
        <taxon>Pseudomonadati</taxon>
        <taxon>Pseudomonadota</taxon>
        <taxon>Gammaproteobacteria</taxon>
        <taxon>Pseudomonadales</taxon>
        <taxon>Marinobacteraceae</taxon>
        <taxon>Marinobacter</taxon>
    </lineage>
</organism>
<dbReference type="Proteomes" id="UP000239917">
    <property type="component" value="Unassembled WGS sequence"/>
</dbReference>
<dbReference type="PANTHER" id="PTHR34068">
    <property type="entry name" value="UPF0145 PROTEIN YBJQ"/>
    <property type="match status" value="1"/>
</dbReference>
<reference evidence="2 3" key="1">
    <citation type="submission" date="2018-01" db="EMBL/GenBank/DDBJ databases">
        <title>Complete genome sequences of the type strains of Marinobacter flavimaris and Marinobacter maroccanus.</title>
        <authorList>
            <person name="Palau M."/>
            <person name="Boujida N."/>
            <person name="Manresa A."/>
            <person name="Minana-Galbis D."/>
        </authorList>
    </citation>
    <scope>NUCLEOTIDE SEQUENCE [LARGE SCALE GENOMIC DNA]</scope>
    <source>
        <strain evidence="2 3">N4</strain>
    </source>
</reference>
<dbReference type="PANTHER" id="PTHR34068:SF1">
    <property type="entry name" value="UPF0145 PROTEIN YBJQ"/>
    <property type="match status" value="1"/>
</dbReference>
<proteinExistence type="inferred from homology"/>
<dbReference type="InterPro" id="IPR002765">
    <property type="entry name" value="UPF0145_YbjQ-like"/>
</dbReference>
<dbReference type="InterPro" id="IPR035439">
    <property type="entry name" value="UPF0145_dom_sf"/>
</dbReference>
<dbReference type="SUPFAM" id="SSF117782">
    <property type="entry name" value="YbjQ-like"/>
    <property type="match status" value="1"/>
</dbReference>